<proteinExistence type="inferred from homology"/>
<dbReference type="FunFam" id="3.40.50.300:FF:000319">
    <property type="entry name" value="DNA repair protein RecN"/>
    <property type="match status" value="1"/>
</dbReference>
<evidence type="ECO:0000256" key="5">
    <source>
        <dbReference type="ARBA" id="ARBA00022763"/>
    </source>
</evidence>
<dbReference type="SMART" id="SM00382">
    <property type="entry name" value="AAA"/>
    <property type="match status" value="1"/>
</dbReference>
<keyword evidence="5 9" id="KW-0227">DNA damage</keyword>
<dbReference type="Gene3D" id="3.40.50.300">
    <property type="entry name" value="P-loop containing nucleotide triphosphate hydrolases"/>
    <property type="match status" value="2"/>
</dbReference>
<evidence type="ECO:0000256" key="2">
    <source>
        <dbReference type="ARBA" id="ARBA00009441"/>
    </source>
</evidence>
<evidence type="ECO:0000256" key="4">
    <source>
        <dbReference type="ARBA" id="ARBA00022741"/>
    </source>
</evidence>
<dbReference type="PANTHER" id="PTHR11059">
    <property type="entry name" value="DNA REPAIR PROTEIN RECN"/>
    <property type="match status" value="1"/>
</dbReference>
<dbReference type="Proteomes" id="UP000242432">
    <property type="component" value="Unassembled WGS sequence"/>
</dbReference>
<dbReference type="NCBIfam" id="TIGR00634">
    <property type="entry name" value="recN"/>
    <property type="match status" value="1"/>
</dbReference>
<dbReference type="NCBIfam" id="NF008121">
    <property type="entry name" value="PRK10869.1"/>
    <property type="match status" value="1"/>
</dbReference>
<name>A0A1T4V017_9GAMM</name>
<keyword evidence="6" id="KW-0067">ATP-binding</keyword>
<dbReference type="GO" id="GO:0005524">
    <property type="term" value="F:ATP binding"/>
    <property type="evidence" value="ECO:0007669"/>
    <property type="project" value="UniProtKB-KW"/>
</dbReference>
<dbReference type="GO" id="GO:0006310">
    <property type="term" value="P:DNA recombination"/>
    <property type="evidence" value="ECO:0007669"/>
    <property type="project" value="InterPro"/>
</dbReference>
<protein>
    <recommendedName>
        <fullName evidence="3 9">DNA repair protein RecN</fullName>
    </recommendedName>
    <alternativeName>
        <fullName evidence="8 9">Recombination protein N</fullName>
    </alternativeName>
</protein>
<dbReference type="GO" id="GO:0043590">
    <property type="term" value="C:bacterial nucleoid"/>
    <property type="evidence" value="ECO:0007669"/>
    <property type="project" value="TreeGrafter"/>
</dbReference>
<evidence type="ECO:0000256" key="1">
    <source>
        <dbReference type="ARBA" id="ARBA00003618"/>
    </source>
</evidence>
<gene>
    <name evidence="11" type="ORF">SAMN02745213_00364</name>
</gene>
<dbReference type="GO" id="GO:0006281">
    <property type="term" value="P:DNA repair"/>
    <property type="evidence" value="ECO:0007669"/>
    <property type="project" value="UniProtKB-KW"/>
</dbReference>
<evidence type="ECO:0000256" key="3">
    <source>
        <dbReference type="ARBA" id="ARBA00021315"/>
    </source>
</evidence>
<dbReference type="STRING" id="83771.SAMN02910357_02149"/>
<dbReference type="PANTHER" id="PTHR11059:SF0">
    <property type="entry name" value="DNA REPAIR PROTEIN RECN"/>
    <property type="match status" value="1"/>
</dbReference>
<dbReference type="CDD" id="cd03241">
    <property type="entry name" value="ABC_RecN"/>
    <property type="match status" value="2"/>
</dbReference>
<accession>A0A1T4V017</accession>
<evidence type="ECO:0000313" key="12">
    <source>
        <dbReference type="Proteomes" id="UP000242432"/>
    </source>
</evidence>
<dbReference type="InterPro" id="IPR004604">
    <property type="entry name" value="DNA_recomb/repair_RecN"/>
</dbReference>
<feature type="domain" description="AAA+ ATPase" evidence="10">
    <location>
        <begin position="21"/>
        <end position="515"/>
    </location>
</feature>
<keyword evidence="4" id="KW-0547">Nucleotide-binding</keyword>
<dbReference type="SUPFAM" id="SSF52540">
    <property type="entry name" value="P-loop containing nucleoside triphosphate hydrolases"/>
    <property type="match status" value="1"/>
</dbReference>
<dbReference type="GO" id="GO:0009432">
    <property type="term" value="P:SOS response"/>
    <property type="evidence" value="ECO:0007669"/>
    <property type="project" value="TreeGrafter"/>
</dbReference>
<dbReference type="PIRSF" id="PIRSF003128">
    <property type="entry name" value="RecN"/>
    <property type="match status" value="1"/>
</dbReference>
<sequence>MLEQLIVKDFALSTKNTLDFNSGMTCITGETGAGKSLTVDALSLLLGARADANMVRTGASKAELNAVFSIDKNEQAQSFLKSHDLVSDDGSLMLRRVIGSDGKSKAYINDTPCTLAWLKEIGAMLVAIHGQHASIKLIDKSNQLKLVDDFGKLNNKVKAVDEAFNAYNVSRRKLQELADEQQQGASNYKNLKFELDALNKLDLKEGDYEQISLDYDSLQHQSQAQDAVALALGVLENEEHNIIDIISARISDLSRVSVYAKDSIDPIVEDLSKAAEHLDLARDALNDLTLKANPELVEELSEKLSKCHEFARRFDVQPKELYKVRERLEKELEHFMSLKEQIAGLTVDVKKLRDAYEAKCSELSELRAAAAKRMSSEVSLKIKELAMKDGVFIVKVVRDENCRPRLGGRDDVEFLFSANLGESPKELGAVASGGELSRLALAIEVLTSSANSTPTLIFDEVDTGISGRTASSVGNLLRQLGQSVQVITVTHLPQVAASANQQFLVNKVEDNGNVHSLVIKLDMDGRVEEISRMMGGNVVTEATRQSAHALLKQSGN</sequence>
<dbReference type="AlphaFoldDB" id="A0A1T4V017"/>
<reference evidence="12" key="1">
    <citation type="submission" date="2017-02" db="EMBL/GenBank/DDBJ databases">
        <authorList>
            <person name="Varghese N."/>
            <person name="Submissions S."/>
        </authorList>
    </citation>
    <scope>NUCLEOTIDE SEQUENCE [LARGE SCALE GENOMIC DNA]</scope>
    <source>
        <strain evidence="12">DSM 3072</strain>
    </source>
</reference>
<evidence type="ECO:0000256" key="7">
    <source>
        <dbReference type="ARBA" id="ARBA00023204"/>
    </source>
</evidence>
<dbReference type="InterPro" id="IPR027417">
    <property type="entry name" value="P-loop_NTPase"/>
</dbReference>
<organism evidence="11 12">
    <name type="scientific">Succinivibrio dextrinosolvens DSM 3072</name>
    <dbReference type="NCBI Taxonomy" id="1123324"/>
    <lineage>
        <taxon>Bacteria</taxon>
        <taxon>Pseudomonadati</taxon>
        <taxon>Pseudomonadota</taxon>
        <taxon>Gammaproteobacteria</taxon>
        <taxon>Aeromonadales</taxon>
        <taxon>Succinivibrionaceae</taxon>
        <taxon>Succinivibrio</taxon>
    </lineage>
</organism>
<dbReference type="RefSeq" id="WP_078927975.1">
    <property type="nucleotide sequence ID" value="NZ_FUXX01000004.1"/>
</dbReference>
<keyword evidence="7 9" id="KW-0234">DNA repair</keyword>
<evidence type="ECO:0000313" key="11">
    <source>
        <dbReference type="EMBL" id="SKA58246.1"/>
    </source>
</evidence>
<evidence type="ECO:0000256" key="8">
    <source>
        <dbReference type="ARBA" id="ARBA00033408"/>
    </source>
</evidence>
<dbReference type="Pfam" id="PF02463">
    <property type="entry name" value="SMC_N"/>
    <property type="match status" value="1"/>
</dbReference>
<dbReference type="InterPro" id="IPR003593">
    <property type="entry name" value="AAA+_ATPase"/>
</dbReference>
<evidence type="ECO:0000256" key="6">
    <source>
        <dbReference type="ARBA" id="ARBA00022840"/>
    </source>
</evidence>
<evidence type="ECO:0000259" key="10">
    <source>
        <dbReference type="SMART" id="SM00382"/>
    </source>
</evidence>
<dbReference type="EMBL" id="FUXX01000004">
    <property type="protein sequence ID" value="SKA58246.1"/>
    <property type="molecule type" value="Genomic_DNA"/>
</dbReference>
<dbReference type="InterPro" id="IPR003395">
    <property type="entry name" value="RecF/RecN/SMC_N"/>
</dbReference>
<comment type="function">
    <text evidence="1 9">May be involved in recombinational repair of damaged DNA.</text>
</comment>
<evidence type="ECO:0000256" key="9">
    <source>
        <dbReference type="PIRNR" id="PIRNR003128"/>
    </source>
</evidence>
<keyword evidence="12" id="KW-1185">Reference proteome</keyword>
<comment type="similarity">
    <text evidence="2 9">Belongs to the RecN family.</text>
</comment>